<dbReference type="PANTHER" id="PTHR33745:SF3">
    <property type="entry name" value="RSBT CO-ANTAGONIST PROTEIN RSBRC"/>
    <property type="match status" value="1"/>
</dbReference>
<dbReference type="InterPro" id="IPR036513">
    <property type="entry name" value="STAS_dom_sf"/>
</dbReference>
<dbReference type="OrthoDB" id="9800154at2"/>
<dbReference type="PROSITE" id="PS50801">
    <property type="entry name" value="STAS"/>
    <property type="match status" value="1"/>
</dbReference>
<keyword evidence="1" id="KW-0597">Phosphoprotein</keyword>
<evidence type="ECO:0000259" key="2">
    <source>
        <dbReference type="PROSITE" id="PS50801"/>
    </source>
</evidence>
<evidence type="ECO:0000313" key="4">
    <source>
        <dbReference type="Proteomes" id="UP000242682"/>
    </source>
</evidence>
<dbReference type="RefSeq" id="WP_106533729.1">
    <property type="nucleotide sequence ID" value="NZ_PYAT01000007.1"/>
</dbReference>
<sequence>MEKEIVWLGERVVKDKYLIAQLIHEETIKNVPEEELKAYKELMEVVTETRANFVELLGNSMQHYLEKEVLDKITQWGESTGRYFLEQGMSLESALMETSLYRKHIGKVIKTEALHQKMSTENIFEGMEVFHSFLDHAVNSYSTAYIDAYQKNLAAARKEFLELSAPVVPLNDHIAVLPIIGDLDLERARYMLEKTLLAANRQRITSLIVDLSGVVKVDSMVAEQVIQIVQSLKLVGVRAILTGIRPEIALTLTQLDVDINSLEIGGSLKQAVQKLNFTS</sequence>
<dbReference type="AlphaFoldDB" id="A0A2P8GQX1"/>
<gene>
    <name evidence="3" type="ORF">B0H99_107197</name>
</gene>
<protein>
    <submittedName>
        <fullName evidence="3">RsbT co-antagonist protein RsbR</fullName>
    </submittedName>
</protein>
<dbReference type="Pfam" id="PF01740">
    <property type="entry name" value="STAS"/>
    <property type="match status" value="1"/>
</dbReference>
<feature type="domain" description="STAS" evidence="2">
    <location>
        <begin position="164"/>
        <end position="275"/>
    </location>
</feature>
<reference evidence="3 4" key="1">
    <citation type="submission" date="2018-03" db="EMBL/GenBank/DDBJ databases">
        <title>Genomic Encyclopedia of Type Strains, Phase III (KMG-III): the genomes of soil and plant-associated and newly described type strains.</title>
        <authorList>
            <person name="Whitman W."/>
        </authorList>
    </citation>
    <scope>NUCLEOTIDE SEQUENCE [LARGE SCALE GENOMIC DNA]</scope>
    <source>
        <strain evidence="3 4">CGMCC 1.12259</strain>
    </source>
</reference>
<dbReference type="PANTHER" id="PTHR33745">
    <property type="entry name" value="RSBT ANTAGONIST PROTEIN RSBS-RELATED"/>
    <property type="match status" value="1"/>
</dbReference>
<name>A0A2P8GQX1_9BACL</name>
<evidence type="ECO:0000313" key="3">
    <source>
        <dbReference type="EMBL" id="PSL36376.1"/>
    </source>
</evidence>
<accession>A0A2P8GQX1</accession>
<keyword evidence="4" id="KW-1185">Reference proteome</keyword>
<dbReference type="InterPro" id="IPR002645">
    <property type="entry name" value="STAS_dom"/>
</dbReference>
<comment type="caution">
    <text evidence="3">The sequence shown here is derived from an EMBL/GenBank/DDBJ whole genome shotgun (WGS) entry which is preliminary data.</text>
</comment>
<organism evidence="3 4">
    <name type="scientific">Planomicrobium soli</name>
    <dbReference type="NCBI Taxonomy" id="1176648"/>
    <lineage>
        <taxon>Bacteria</taxon>
        <taxon>Bacillati</taxon>
        <taxon>Bacillota</taxon>
        <taxon>Bacilli</taxon>
        <taxon>Bacillales</taxon>
        <taxon>Caryophanaceae</taxon>
        <taxon>Planomicrobium</taxon>
    </lineage>
</organism>
<dbReference type="CDD" id="cd07041">
    <property type="entry name" value="STAS_RsbR_RsbS_like"/>
    <property type="match status" value="1"/>
</dbReference>
<dbReference type="Proteomes" id="UP000242682">
    <property type="component" value="Unassembled WGS sequence"/>
</dbReference>
<proteinExistence type="predicted"/>
<dbReference type="SUPFAM" id="SSF52091">
    <property type="entry name" value="SpoIIaa-like"/>
    <property type="match status" value="1"/>
</dbReference>
<dbReference type="Gene3D" id="3.30.750.24">
    <property type="entry name" value="STAS domain"/>
    <property type="match status" value="1"/>
</dbReference>
<dbReference type="EMBL" id="PYAT01000007">
    <property type="protein sequence ID" value="PSL36376.1"/>
    <property type="molecule type" value="Genomic_DNA"/>
</dbReference>
<evidence type="ECO:0000256" key="1">
    <source>
        <dbReference type="ARBA" id="ARBA00022553"/>
    </source>
</evidence>
<dbReference type="InterPro" id="IPR051932">
    <property type="entry name" value="Bact_StressResp_Reg"/>
</dbReference>